<organism evidence="2 3">
    <name type="scientific">Marininema mesophilum</name>
    <dbReference type="NCBI Taxonomy" id="1048340"/>
    <lineage>
        <taxon>Bacteria</taxon>
        <taxon>Bacillati</taxon>
        <taxon>Bacillota</taxon>
        <taxon>Bacilli</taxon>
        <taxon>Bacillales</taxon>
        <taxon>Thermoactinomycetaceae</taxon>
        <taxon>Marininema</taxon>
    </lineage>
</organism>
<keyword evidence="3" id="KW-1185">Reference proteome</keyword>
<feature type="transmembrane region" description="Helical" evidence="1">
    <location>
        <begin position="177"/>
        <end position="195"/>
    </location>
</feature>
<feature type="transmembrane region" description="Helical" evidence="1">
    <location>
        <begin position="110"/>
        <end position="129"/>
    </location>
</feature>
<dbReference type="AlphaFoldDB" id="A0A1H2XRD7"/>
<protein>
    <submittedName>
        <fullName evidence="2">Inner membrane protein</fullName>
    </submittedName>
</protein>
<reference evidence="2 3" key="1">
    <citation type="submission" date="2016-10" db="EMBL/GenBank/DDBJ databases">
        <authorList>
            <person name="de Groot N.N."/>
        </authorList>
    </citation>
    <scope>NUCLEOTIDE SEQUENCE [LARGE SCALE GENOMIC DNA]</scope>
    <source>
        <strain evidence="2 3">DSM 45610</strain>
    </source>
</reference>
<dbReference type="RefSeq" id="WP_091739548.1">
    <property type="nucleotide sequence ID" value="NZ_FNNQ01000008.1"/>
</dbReference>
<sequence>MTGNTHLSLGVAAGAVTVATNGLATDVGACVTAVMVASIGSILPDIDEDGSVLNNLLFRSIKYRSVALALLGAAIVLLGILKGLALWVVLAGVYAMAVAFIPHRSFTHSLLSLFLVAGITYMAEPTYIWPLVAGYLSHLLADSITAGGIPLFWPWKKRIGTKNIGFSIRSGDIVDKLTGKIAMYGGSLTILYLLFSGTSSKVLVEVLRDPVGAFRYMFFS</sequence>
<proteinExistence type="predicted"/>
<evidence type="ECO:0000313" key="2">
    <source>
        <dbReference type="EMBL" id="SDW95320.1"/>
    </source>
</evidence>
<evidence type="ECO:0000256" key="1">
    <source>
        <dbReference type="SAM" id="Phobius"/>
    </source>
</evidence>
<evidence type="ECO:0000313" key="3">
    <source>
        <dbReference type="Proteomes" id="UP000198534"/>
    </source>
</evidence>
<dbReference type="PANTHER" id="PTHR35531:SF1">
    <property type="entry name" value="INNER MEMBRANE PROTEIN YBCI-RELATED"/>
    <property type="match status" value="1"/>
</dbReference>
<keyword evidence="1" id="KW-0472">Membrane</keyword>
<dbReference type="Proteomes" id="UP000198534">
    <property type="component" value="Unassembled WGS sequence"/>
</dbReference>
<gene>
    <name evidence="2" type="ORF">SAMN05444487_10828</name>
</gene>
<dbReference type="OrthoDB" id="5459053at2"/>
<accession>A0A1H2XRD7</accession>
<dbReference type="EMBL" id="FNNQ01000008">
    <property type="protein sequence ID" value="SDW95320.1"/>
    <property type="molecule type" value="Genomic_DNA"/>
</dbReference>
<dbReference type="STRING" id="1048340.SAMN05444487_10828"/>
<keyword evidence="1" id="KW-0812">Transmembrane</keyword>
<dbReference type="Pfam" id="PF04307">
    <property type="entry name" value="YdjM"/>
    <property type="match status" value="1"/>
</dbReference>
<dbReference type="InterPro" id="IPR007404">
    <property type="entry name" value="YdjM-like"/>
</dbReference>
<name>A0A1H2XRD7_9BACL</name>
<dbReference type="PANTHER" id="PTHR35531">
    <property type="entry name" value="INNER MEMBRANE PROTEIN YBCI-RELATED"/>
    <property type="match status" value="1"/>
</dbReference>
<keyword evidence="1" id="KW-1133">Transmembrane helix</keyword>